<dbReference type="OrthoDB" id="1174272at2"/>
<evidence type="ECO:0008006" key="3">
    <source>
        <dbReference type="Google" id="ProtNLM"/>
    </source>
</evidence>
<dbReference type="RefSeq" id="WP_138949939.1">
    <property type="nucleotide sequence ID" value="NZ_CP040749.1"/>
</dbReference>
<dbReference type="KEGG" id="fbe:FF125_11740"/>
<protein>
    <recommendedName>
        <fullName evidence="3">DUF4595 domain-containing protein</fullName>
    </recommendedName>
</protein>
<accession>A0A5B7TUZ0</accession>
<proteinExistence type="predicted"/>
<evidence type="ECO:0000313" key="1">
    <source>
        <dbReference type="EMBL" id="QCX39073.1"/>
    </source>
</evidence>
<gene>
    <name evidence="1" type="ORF">FF125_11740</name>
</gene>
<evidence type="ECO:0000313" key="2">
    <source>
        <dbReference type="Proteomes" id="UP000306229"/>
    </source>
</evidence>
<keyword evidence="2" id="KW-1185">Reference proteome</keyword>
<sequence>MKNKIYLVLISLLFVQCSDDDNGPKGYFPKQISITTRDVPEITTELNLTYTNNNLISKIEFVYLGTFAINVNRFKEIHLNYTSNNDLSEIRTVNLGGDETVTIISHDDFGVVTKMEFKSDQSAISITSDFNAQNNSYQLNGSSAIFPIEFYFDHNDKIHSIGGSSIDNRFFNFNEQEKGIYQNLKQQPELIMWSEIFDFGQLNIYLNYLATSKLEKITSQWLYHRIFVNFELDNNENIIKFSSEVNGEENEWLYTISYEERNL</sequence>
<organism evidence="1 2">
    <name type="scientific">Aureibaculum algae</name>
    <dbReference type="NCBI Taxonomy" id="2584122"/>
    <lineage>
        <taxon>Bacteria</taxon>
        <taxon>Pseudomonadati</taxon>
        <taxon>Bacteroidota</taxon>
        <taxon>Flavobacteriia</taxon>
        <taxon>Flavobacteriales</taxon>
        <taxon>Flavobacteriaceae</taxon>
        <taxon>Aureibaculum</taxon>
    </lineage>
</organism>
<dbReference type="AlphaFoldDB" id="A0A5B7TUZ0"/>
<dbReference type="EMBL" id="CP040749">
    <property type="protein sequence ID" value="QCX39073.1"/>
    <property type="molecule type" value="Genomic_DNA"/>
</dbReference>
<reference evidence="1 2" key="1">
    <citation type="submission" date="2019-05" db="EMBL/GenBank/DDBJ databases">
        <title>Algicella ahnfeltiae gen. nov., sp. nov., a novel marine bacterium of the family Flavobacteriaceae isolated from a red alga.</title>
        <authorList>
            <person name="Nedashkovskaya O.I."/>
            <person name="Kukhlevskiy A.D."/>
            <person name="Kim S.-G."/>
            <person name="Zhukova N.V."/>
            <person name="Mikhailov V.V."/>
        </authorList>
    </citation>
    <scope>NUCLEOTIDE SEQUENCE [LARGE SCALE GENOMIC DNA]</scope>
    <source>
        <strain evidence="1 2">10Alg115</strain>
    </source>
</reference>
<dbReference type="Proteomes" id="UP000306229">
    <property type="component" value="Chromosome"/>
</dbReference>
<name>A0A5B7TUZ0_9FLAO</name>